<name>A0ABQ1VMT6_9RHOB</name>
<dbReference type="InterPro" id="IPR014710">
    <property type="entry name" value="RmlC-like_jellyroll"/>
</dbReference>
<dbReference type="PANTHER" id="PTHR36440:SF1">
    <property type="entry name" value="PUTATIVE (AFU_ORTHOLOGUE AFUA_8G07350)-RELATED"/>
    <property type="match status" value="1"/>
</dbReference>
<dbReference type="Proteomes" id="UP000640509">
    <property type="component" value="Unassembled WGS sequence"/>
</dbReference>
<dbReference type="EMBL" id="BMIV01000036">
    <property type="protein sequence ID" value="GGF81433.1"/>
    <property type="molecule type" value="Genomic_DNA"/>
</dbReference>
<proteinExistence type="predicted"/>
<evidence type="ECO:0000259" key="1">
    <source>
        <dbReference type="Pfam" id="PF07883"/>
    </source>
</evidence>
<evidence type="ECO:0000313" key="2">
    <source>
        <dbReference type="EMBL" id="GGF81433.1"/>
    </source>
</evidence>
<gene>
    <name evidence="2" type="ORF">GCM10011402_37580</name>
</gene>
<organism evidence="2 3">
    <name type="scientific">Paracoccus acridae</name>
    <dbReference type="NCBI Taxonomy" id="1795310"/>
    <lineage>
        <taxon>Bacteria</taxon>
        <taxon>Pseudomonadati</taxon>
        <taxon>Pseudomonadota</taxon>
        <taxon>Alphaproteobacteria</taxon>
        <taxon>Rhodobacterales</taxon>
        <taxon>Paracoccaceae</taxon>
        <taxon>Paracoccus</taxon>
    </lineage>
</organism>
<dbReference type="RefSeq" id="WP_188717256.1">
    <property type="nucleotide sequence ID" value="NZ_BMIV01000036.1"/>
</dbReference>
<dbReference type="Pfam" id="PF07883">
    <property type="entry name" value="Cupin_2"/>
    <property type="match status" value="1"/>
</dbReference>
<sequence length="162" mass="17393">MSLDVTTDSTAEYLWVMADRIRFLGSVPGSDLELIDIEVAPGSGTPPHLHDSPELFYILEGEMTVRQCAAGLPPRIVKAGAGTSVRVPSRVPHNYANESDRPARMLVMLASSMIAFFRDIGSTERPQGAPDFAGIGAAMDRHGIKMALEPANATEGELQDQA</sequence>
<comment type="caution">
    <text evidence="2">The sequence shown here is derived from an EMBL/GenBank/DDBJ whole genome shotgun (WGS) entry which is preliminary data.</text>
</comment>
<reference evidence="3" key="1">
    <citation type="journal article" date="2019" name="Int. J. Syst. Evol. Microbiol.">
        <title>The Global Catalogue of Microorganisms (GCM) 10K type strain sequencing project: providing services to taxonomists for standard genome sequencing and annotation.</title>
        <authorList>
            <consortium name="The Broad Institute Genomics Platform"/>
            <consortium name="The Broad Institute Genome Sequencing Center for Infectious Disease"/>
            <person name="Wu L."/>
            <person name="Ma J."/>
        </authorList>
    </citation>
    <scope>NUCLEOTIDE SEQUENCE [LARGE SCALE GENOMIC DNA]</scope>
    <source>
        <strain evidence="3">CGMCC 1.15419</strain>
    </source>
</reference>
<dbReference type="PANTHER" id="PTHR36440">
    <property type="entry name" value="PUTATIVE (AFU_ORTHOLOGUE AFUA_8G07350)-RELATED"/>
    <property type="match status" value="1"/>
</dbReference>
<dbReference type="Gene3D" id="2.60.120.10">
    <property type="entry name" value="Jelly Rolls"/>
    <property type="match status" value="1"/>
</dbReference>
<keyword evidence="3" id="KW-1185">Reference proteome</keyword>
<evidence type="ECO:0000313" key="3">
    <source>
        <dbReference type="Proteomes" id="UP000640509"/>
    </source>
</evidence>
<protein>
    <recommendedName>
        <fullName evidence="1">Cupin type-2 domain-containing protein</fullName>
    </recommendedName>
</protein>
<dbReference type="SUPFAM" id="SSF51182">
    <property type="entry name" value="RmlC-like cupins"/>
    <property type="match status" value="1"/>
</dbReference>
<accession>A0ABQ1VMT6</accession>
<feature type="domain" description="Cupin type-2" evidence="1">
    <location>
        <begin position="37"/>
        <end position="108"/>
    </location>
</feature>
<dbReference type="InterPro" id="IPR013096">
    <property type="entry name" value="Cupin_2"/>
</dbReference>
<dbReference type="InterPro" id="IPR053146">
    <property type="entry name" value="QDO-like"/>
</dbReference>
<dbReference type="InterPro" id="IPR011051">
    <property type="entry name" value="RmlC_Cupin_sf"/>
</dbReference>